<dbReference type="KEGG" id="caua:113099221"/>
<proteinExistence type="predicted"/>
<dbReference type="RefSeq" id="XP_026120106.1">
    <property type="nucleotide sequence ID" value="XM_026264321.1"/>
</dbReference>
<name>A0A6P6PF47_CARAU</name>
<reference evidence="2" key="1">
    <citation type="submission" date="2025-08" db="UniProtKB">
        <authorList>
            <consortium name="RefSeq"/>
        </authorList>
    </citation>
    <scope>IDENTIFICATION</scope>
    <source>
        <strain evidence="2">Wakin</strain>
        <tissue evidence="2">Muscle</tissue>
    </source>
</reference>
<keyword evidence="1" id="KW-1185">Reference proteome</keyword>
<accession>A0A6P6PF47</accession>
<dbReference type="GeneID" id="113099221"/>
<sequence length="510" mass="58375">MEATDVLRLRVILDDINAERLILPSRPETVNALIIEIKNKLNLAYDFRLQFQDPEFDNALCNLGNIEDLPSKATIKIVRYLEPDLSSTSTDDTLLSDNTDSLDRLCRWPEIFVIPTFSYEVEHALREGNYAFVKEGKTLNLTRDQKHNILDGMAAEIYKHKAYPSTKNILMAAEALVRKHPCLKEKGSGTGYEGWKNSLRFKMGNYRTKLSRAGIKDVAVNAGKRSRTNPEGAASRAKIKRPRRGEINFMPNYPQGETKDTLENLRLEMVEQFKKTVTDRDMIIIHQHMQRTFALRREEIVNSAPPIAELKDRWPALFCEAQLYSEFHRITNQNLPYSFYAALDKYTPQLLRLYKKRKTGSFGEKMEDILRAYEEQDKNNITAARTAALAGLPLYLKEDSSEVFKTCKDELESIQDGAVALVAVVNEEDVPAGVPFESHHVSIVLEDQVVMSHRSWTDSLVILFGMIYALHLSYPEKLSGFFEFIQVILLNLDDGRKQLKPKLQALRNEL</sequence>
<dbReference type="PANTHER" id="PTHR31025:SF19">
    <property type="entry name" value="SI:CH73-42K18.1-RELATED"/>
    <property type="match status" value="1"/>
</dbReference>
<dbReference type="Proteomes" id="UP000515129">
    <property type="component" value="Unplaced"/>
</dbReference>
<evidence type="ECO:0000313" key="2">
    <source>
        <dbReference type="RefSeq" id="XP_026120106.1"/>
    </source>
</evidence>
<gene>
    <name evidence="2" type="primary">LOC113099221</name>
</gene>
<dbReference type="OrthoDB" id="6512834at2759"/>
<dbReference type="AlphaFoldDB" id="A0A6P6PF47"/>
<dbReference type="PANTHER" id="PTHR31025">
    <property type="entry name" value="SI:CH211-196P9.1-RELATED"/>
    <property type="match status" value="1"/>
</dbReference>
<protein>
    <submittedName>
        <fullName evidence="2">Sterile alpha motif domain-containing protein 3-like</fullName>
    </submittedName>
</protein>
<organism evidence="1 2">
    <name type="scientific">Carassius auratus</name>
    <name type="common">Goldfish</name>
    <dbReference type="NCBI Taxonomy" id="7957"/>
    <lineage>
        <taxon>Eukaryota</taxon>
        <taxon>Metazoa</taxon>
        <taxon>Chordata</taxon>
        <taxon>Craniata</taxon>
        <taxon>Vertebrata</taxon>
        <taxon>Euteleostomi</taxon>
        <taxon>Actinopterygii</taxon>
        <taxon>Neopterygii</taxon>
        <taxon>Teleostei</taxon>
        <taxon>Ostariophysi</taxon>
        <taxon>Cypriniformes</taxon>
        <taxon>Cyprinidae</taxon>
        <taxon>Cyprininae</taxon>
        <taxon>Carassius</taxon>
    </lineage>
</organism>
<evidence type="ECO:0000313" key="1">
    <source>
        <dbReference type="Proteomes" id="UP000515129"/>
    </source>
</evidence>